<feature type="compositionally biased region" description="Polar residues" evidence="3">
    <location>
        <begin position="1133"/>
        <end position="1150"/>
    </location>
</feature>
<dbReference type="AlphaFoldDB" id="A0A8C1HVZ3"/>
<name>A0A8C1HVZ3_CYPCA</name>
<dbReference type="Gene3D" id="3.40.50.300">
    <property type="entry name" value="P-loop containing nucleotide triphosphate hydrolases"/>
    <property type="match status" value="2"/>
</dbReference>
<evidence type="ECO:0000256" key="1">
    <source>
        <dbReference type="ARBA" id="ARBA00022741"/>
    </source>
</evidence>
<keyword evidence="7" id="KW-1185">Reference proteome</keyword>
<dbReference type="Pfam" id="PF13604">
    <property type="entry name" value="AAA_30"/>
    <property type="match status" value="1"/>
</dbReference>
<keyword evidence="1" id="KW-0547">Nucleotide-binding</keyword>
<dbReference type="GeneTree" id="ENSGT00390000006913"/>
<dbReference type="Proteomes" id="UP001108240">
    <property type="component" value="Unplaced"/>
</dbReference>
<dbReference type="InterPro" id="IPR027785">
    <property type="entry name" value="UvrD-like_helicase_C"/>
</dbReference>
<dbReference type="PANTHER" id="PTHR43788:SF6">
    <property type="entry name" value="DNA HELICASE B"/>
    <property type="match status" value="1"/>
</dbReference>
<dbReference type="Pfam" id="PF13538">
    <property type="entry name" value="UvrD_C_2"/>
    <property type="match status" value="1"/>
</dbReference>
<protein>
    <submittedName>
        <fullName evidence="6">Helicase (DNA) B</fullName>
    </submittedName>
</protein>
<reference evidence="6" key="1">
    <citation type="submission" date="2025-08" db="UniProtKB">
        <authorList>
            <consortium name="Ensembl"/>
        </authorList>
    </citation>
    <scope>IDENTIFICATION</scope>
</reference>
<feature type="compositionally biased region" description="Acidic residues" evidence="3">
    <location>
        <begin position="30"/>
        <end position="40"/>
    </location>
</feature>
<evidence type="ECO:0000256" key="2">
    <source>
        <dbReference type="ARBA" id="ARBA00022840"/>
    </source>
</evidence>
<keyword evidence="2" id="KW-0067">ATP-binding</keyword>
<feature type="region of interest" description="Disordered" evidence="3">
    <location>
        <begin position="1007"/>
        <end position="1045"/>
    </location>
</feature>
<feature type="domain" description="DNA helicase B winged helix" evidence="5">
    <location>
        <begin position="250"/>
        <end position="366"/>
    </location>
</feature>
<evidence type="ECO:0000259" key="4">
    <source>
        <dbReference type="Pfam" id="PF13538"/>
    </source>
</evidence>
<dbReference type="GO" id="GO:0017116">
    <property type="term" value="F:single-stranded DNA helicase activity"/>
    <property type="evidence" value="ECO:0007669"/>
    <property type="project" value="TreeGrafter"/>
</dbReference>
<dbReference type="OMA" id="THIRRYE"/>
<dbReference type="PANTHER" id="PTHR43788">
    <property type="entry name" value="DNA2/NAM7 HELICASE FAMILY MEMBER"/>
    <property type="match status" value="1"/>
</dbReference>
<proteinExistence type="predicted"/>
<evidence type="ECO:0000259" key="5">
    <source>
        <dbReference type="Pfam" id="PF25894"/>
    </source>
</evidence>
<evidence type="ECO:0000313" key="6">
    <source>
        <dbReference type="Ensembl" id="ENSCCRP00000079152.2"/>
    </source>
</evidence>
<dbReference type="CDD" id="cd17933">
    <property type="entry name" value="DEXSc_RecD-like"/>
    <property type="match status" value="1"/>
</dbReference>
<organism evidence="6 7">
    <name type="scientific">Cyprinus carpio carpio</name>
    <dbReference type="NCBI Taxonomy" id="630221"/>
    <lineage>
        <taxon>Eukaryota</taxon>
        <taxon>Metazoa</taxon>
        <taxon>Chordata</taxon>
        <taxon>Craniata</taxon>
        <taxon>Vertebrata</taxon>
        <taxon>Euteleostomi</taxon>
        <taxon>Actinopterygii</taxon>
        <taxon>Neopterygii</taxon>
        <taxon>Teleostei</taxon>
        <taxon>Ostariophysi</taxon>
        <taxon>Cypriniformes</taxon>
        <taxon>Cyprinidae</taxon>
        <taxon>Cyprininae</taxon>
        <taxon>Cyprinus</taxon>
    </lineage>
</organism>
<dbReference type="InterPro" id="IPR058839">
    <property type="entry name" value="WHD_HELB"/>
</dbReference>
<feature type="compositionally biased region" description="Polar residues" evidence="3">
    <location>
        <begin position="1172"/>
        <end position="1182"/>
    </location>
</feature>
<feature type="region of interest" description="Disordered" evidence="3">
    <location>
        <begin position="21"/>
        <end position="40"/>
    </location>
</feature>
<dbReference type="GO" id="GO:2000042">
    <property type="term" value="P:negative regulation of double-strand break repair via homologous recombination"/>
    <property type="evidence" value="ECO:0007669"/>
    <property type="project" value="TreeGrafter"/>
</dbReference>
<dbReference type="Pfam" id="PF25894">
    <property type="entry name" value="WHD_HELB"/>
    <property type="match status" value="1"/>
</dbReference>
<evidence type="ECO:0000256" key="3">
    <source>
        <dbReference type="SAM" id="MobiDB-lite"/>
    </source>
</evidence>
<dbReference type="InterPro" id="IPR050534">
    <property type="entry name" value="Coronavir_polyprotein_1ab"/>
</dbReference>
<feature type="domain" description="UvrD-like helicase C-terminal" evidence="4">
    <location>
        <begin position="926"/>
        <end position="972"/>
    </location>
</feature>
<reference evidence="6" key="2">
    <citation type="submission" date="2025-09" db="UniProtKB">
        <authorList>
            <consortium name="Ensembl"/>
        </authorList>
    </citation>
    <scope>IDENTIFICATION</scope>
</reference>
<dbReference type="Ensembl" id="ENSCCRT00000085878.2">
    <property type="protein sequence ID" value="ENSCCRP00000079152.2"/>
    <property type="gene ID" value="ENSCCRG00000042894.2"/>
</dbReference>
<feature type="region of interest" description="Disordered" evidence="3">
    <location>
        <begin position="1133"/>
        <end position="1182"/>
    </location>
</feature>
<dbReference type="SUPFAM" id="SSF52540">
    <property type="entry name" value="P-loop containing nucleoside triphosphate hydrolases"/>
    <property type="match status" value="2"/>
</dbReference>
<dbReference type="CDD" id="cd18809">
    <property type="entry name" value="SF1_C_RecD"/>
    <property type="match status" value="1"/>
</dbReference>
<evidence type="ECO:0000313" key="7">
    <source>
        <dbReference type="Proteomes" id="UP001108240"/>
    </source>
</evidence>
<dbReference type="GO" id="GO:0005524">
    <property type="term" value="F:ATP binding"/>
    <property type="evidence" value="ECO:0007669"/>
    <property type="project" value="UniProtKB-KW"/>
</dbReference>
<dbReference type="InterPro" id="IPR027417">
    <property type="entry name" value="P-loop_NTPase"/>
</dbReference>
<accession>A0A8C1HVZ3</accession>
<sequence length="1182" mass="133873">MALQSPTAELKTITGYILPERHTVHSNQEDVSESEDEEEEIQPKFLDMKEMDSVSSGGNMFKSSVSASKEVPFMVGNKTYWVEGRFPLQDPWWEVTCTIHQGRHKIFVKGSPSYRLRTDLRSEGRSLVSLFLTACKAQLDFVNMFMEWLPNDRHVEPVNVLDVLQDFEDSSPENKPVAEELKSKVNHSVSWTHVRVASLYPDIMKYLPTLLPGQFMDIINKGRIEQMPETSEKDDPSTQEQNNTNILARLEELIKTDVWKLGFSYVRLLPGTLIMFKELHLIRCEAQMEAFKHCHLFWRIPVVQRNALLLYTELKRHCRATGSTYADQEKLGKKILRETGHQGAWEALGFLVEQGVLIREGDRVALRNLFSYEKGIAECLRALVEGDPWKIHLDVREVLRKAQLDRLRLKAREKHSMTHLRISKADAKTSVSEAQNDIVQEVGIEQIDPAYAQPGTSSMVHSPQSYEFTKLTIKKESVISDSDSSKDSTYFDIDPSTIELDEDQVRAAEKMCANPVTVISGKGGCGKTTVVSLVFKAAMEQQTSDREEVLKACGDFQNDSQGSSYWLLSDVHEEKKESEGSDSDEKPVEVLLTAPTGRAASLLTKRTGFTAYTMHQVLWSFMNTKKDPSGNPQAWKFSKVRVLVVDEGSLVSVQILHSILSMLTKHSELQKFIILGDVRQLPSIEPGNTLCDLFQGLMKVHWAIEMQTNHRAESELIVRNSALISEMVKKRHYSPLEFDATINMMRPSKLPSDKRFIFVKIYGDNDRFDLQDAITFLLSEAPGLEGDKLSQFVAFRRMDCELINELCCKHYSKHTTRTPKNKLNFQPKDKVCCTKNGYITDHEKNKKGTSFDTARALHDSNRSSHDNAGNQSEKERLCNGEIFFIKDDVTKKESCKKKRYLTLDDDNGRVVTCSYRELQRECKLRHAWARTIHTFQGSEAETIVYVLGDSRAQNWQHVYTAVTRGQKRVYVVGRERDLEGAIKRWITPRNTQLCHFVTNVVSQQGPEDSLSQSACQSQVETPVTPSQSTPVASQTPSRPQKLSRPSCTRNLYKDVSGQSHPTSNSSLKDDVAFSQTYSWSPMDRCAEPSKVQNENASKLSNHVEDPTLLAAVSCSSNECCRGSKRLIPVDTCSTPTKLPKQTTSEESPLGSSRLKLLSITSPSPKSDRQRFPDSTSSYREQP</sequence>